<evidence type="ECO:0000256" key="5">
    <source>
        <dbReference type="ARBA" id="ARBA00008276"/>
    </source>
</evidence>
<dbReference type="AlphaFoldDB" id="A0A0P1LM39"/>
<evidence type="ECO:0000313" key="28">
    <source>
        <dbReference type="Proteomes" id="UP000182011"/>
    </source>
</evidence>
<keyword evidence="14" id="KW-0460">Magnesium</keyword>
<evidence type="ECO:0000256" key="3">
    <source>
        <dbReference type="ARBA" id="ARBA00004799"/>
    </source>
</evidence>
<dbReference type="EC" id="6.3.2.12" evidence="7"/>
<keyword evidence="11" id="KW-0479">Metal-binding</keyword>
<evidence type="ECO:0000259" key="24">
    <source>
        <dbReference type="Pfam" id="PF02875"/>
    </source>
</evidence>
<evidence type="ECO:0000256" key="11">
    <source>
        <dbReference type="ARBA" id="ARBA00022723"/>
    </source>
</evidence>
<dbReference type="InterPro" id="IPR013221">
    <property type="entry name" value="Mur_ligase_cen"/>
</dbReference>
<evidence type="ECO:0000256" key="22">
    <source>
        <dbReference type="ARBA" id="ARBA00049161"/>
    </source>
</evidence>
<keyword evidence="12 23" id="KW-0547">Nucleotide-binding</keyword>
<dbReference type="InterPro" id="IPR004101">
    <property type="entry name" value="Mur_ligase_C"/>
</dbReference>
<dbReference type="OrthoDB" id="9809356at2"/>
<evidence type="ECO:0000256" key="8">
    <source>
        <dbReference type="ARBA" id="ARBA00013025"/>
    </source>
</evidence>
<dbReference type="Gene3D" id="3.40.1190.10">
    <property type="entry name" value="Mur-like, catalytic domain"/>
    <property type="match status" value="1"/>
</dbReference>
<evidence type="ECO:0000256" key="1">
    <source>
        <dbReference type="ARBA" id="ARBA00001946"/>
    </source>
</evidence>
<comment type="catalytic activity">
    <reaction evidence="20">
        <text>10-formyltetrahydrofolyl-(gamma-L-Glu)(n) + L-glutamate + ATP = 10-formyltetrahydrofolyl-(gamma-L-Glu)(n+1) + ADP + phosphate + H(+)</text>
        <dbReference type="Rhea" id="RHEA:51904"/>
        <dbReference type="Rhea" id="RHEA-COMP:13088"/>
        <dbReference type="Rhea" id="RHEA-COMP:14300"/>
        <dbReference type="ChEBI" id="CHEBI:15378"/>
        <dbReference type="ChEBI" id="CHEBI:29985"/>
        <dbReference type="ChEBI" id="CHEBI:30616"/>
        <dbReference type="ChEBI" id="CHEBI:43474"/>
        <dbReference type="ChEBI" id="CHEBI:134413"/>
        <dbReference type="ChEBI" id="CHEBI:456216"/>
        <dbReference type="EC" id="6.3.2.17"/>
    </reaction>
</comment>
<reference evidence="27 28" key="2">
    <citation type="submission" date="2015-11" db="EMBL/GenBank/DDBJ databases">
        <authorList>
            <person name="Zhang Y."/>
            <person name="Guo Z."/>
        </authorList>
    </citation>
    <scope>NUCLEOTIDE SEQUENCE [LARGE SCALE GENOMIC DNA]</scope>
    <source>
        <strain evidence="27">JGI-4</strain>
    </source>
</reference>
<evidence type="ECO:0000256" key="17">
    <source>
        <dbReference type="ARBA" id="ARBA00030592"/>
    </source>
</evidence>
<evidence type="ECO:0000313" key="26">
    <source>
        <dbReference type="EMBL" id="CUS88423.1"/>
    </source>
</evidence>
<dbReference type="GO" id="GO:0046872">
    <property type="term" value="F:metal ion binding"/>
    <property type="evidence" value="ECO:0007669"/>
    <property type="project" value="UniProtKB-KW"/>
</dbReference>
<evidence type="ECO:0000256" key="23">
    <source>
        <dbReference type="PIRNR" id="PIRNR001563"/>
    </source>
</evidence>
<dbReference type="PANTHER" id="PTHR11136:SF0">
    <property type="entry name" value="DIHYDROFOLATE SYNTHETASE-RELATED"/>
    <property type="match status" value="1"/>
</dbReference>
<accession>A0A0P1MAG8</accession>
<comment type="catalytic activity">
    <reaction evidence="19">
        <text>(6S)-5,6,7,8-tetrahydrofolyl-(gamma-L-Glu)(n) + L-glutamate + ATP = (6S)-5,6,7,8-tetrahydrofolyl-(gamma-L-Glu)(n+1) + ADP + phosphate + H(+)</text>
        <dbReference type="Rhea" id="RHEA:10580"/>
        <dbReference type="Rhea" id="RHEA-COMP:14738"/>
        <dbReference type="Rhea" id="RHEA-COMP:14740"/>
        <dbReference type="ChEBI" id="CHEBI:15378"/>
        <dbReference type="ChEBI" id="CHEBI:29985"/>
        <dbReference type="ChEBI" id="CHEBI:30616"/>
        <dbReference type="ChEBI" id="CHEBI:43474"/>
        <dbReference type="ChEBI" id="CHEBI:141005"/>
        <dbReference type="ChEBI" id="CHEBI:456216"/>
        <dbReference type="EC" id="6.3.2.17"/>
    </reaction>
</comment>
<evidence type="ECO:0000256" key="12">
    <source>
        <dbReference type="ARBA" id="ARBA00022741"/>
    </source>
</evidence>
<sequence>MKKKYIEVINYLYSLQRFGIKLGLQNIEKLLKLFQNPEKDFISVHIAGTNGKGSTSSFIASILKASGYKVGLYTSPHLVDFTERIRVDGIPISREKVVEYVKSLQNEIDLLKATFFEVTTAIAFKHFADEKVDFAVIEVGLGGRLDSTNIILPAVSVITTVSYDHMNILGDTIEEIAFEKAGIIKEGIPCITGCDGEALEVIRKVANEKNSKLIIADEISKIMFKESDEYKVKFDLKTGKNYYVDLVAGVPGKFQTRNAQLAVLTFELLSDLGFANYKPENLYEGLLKVKEFSGLKARLEVLKPLSNYHQKPKIVIDVAHNYPAINQLVTELEVFKRNRLLLLFGVMRDKEYEKMIKKLSEVTDFAVATQPKIGRALDAKMISEIFKQNGVNSVYIYDSDKAFDFIVNESKEGDLILVTGSHYLAGEIIAHIEKRKIECLI</sequence>
<comment type="pathway">
    <text evidence="3">Cofactor biosynthesis; tetrahydrofolate biosynthesis; 7,8-dihydrofolate from 2-amino-4-hydroxy-6-hydroxymethyl-7,8-dihydropteridine diphosphate and 4-aminobenzoate: step 2/2.</text>
</comment>
<dbReference type="Pfam" id="PF08245">
    <property type="entry name" value="Mur_ligase_M"/>
    <property type="match status" value="1"/>
</dbReference>
<evidence type="ECO:0000256" key="4">
    <source>
        <dbReference type="ARBA" id="ARBA00005150"/>
    </source>
</evidence>
<evidence type="ECO:0000256" key="13">
    <source>
        <dbReference type="ARBA" id="ARBA00022840"/>
    </source>
</evidence>
<dbReference type="Proteomes" id="UP000182200">
    <property type="component" value="Unassembled WGS sequence"/>
</dbReference>
<evidence type="ECO:0000256" key="21">
    <source>
        <dbReference type="ARBA" id="ARBA00049035"/>
    </source>
</evidence>
<dbReference type="EMBL" id="FAOP01000003">
    <property type="protein sequence ID" value="CUU02620.1"/>
    <property type="molecule type" value="Genomic_DNA"/>
</dbReference>
<dbReference type="GO" id="GO:0008841">
    <property type="term" value="F:dihydrofolate synthase activity"/>
    <property type="evidence" value="ECO:0007669"/>
    <property type="project" value="UniProtKB-EC"/>
</dbReference>
<dbReference type="Pfam" id="PF02875">
    <property type="entry name" value="Mur_ligase_C"/>
    <property type="match status" value="1"/>
</dbReference>
<evidence type="ECO:0000256" key="20">
    <source>
        <dbReference type="ARBA" id="ARBA00047808"/>
    </source>
</evidence>
<dbReference type="PROSITE" id="PS01012">
    <property type="entry name" value="FOLYLPOLYGLU_SYNT_2"/>
    <property type="match status" value="1"/>
</dbReference>
<comment type="subunit">
    <text evidence="6">Monomer.</text>
</comment>
<evidence type="ECO:0000256" key="18">
    <source>
        <dbReference type="ARBA" id="ARBA00032510"/>
    </source>
</evidence>
<keyword evidence="10 23" id="KW-0436">Ligase</keyword>
<evidence type="ECO:0000313" key="27">
    <source>
        <dbReference type="EMBL" id="CUU02620.1"/>
    </source>
</evidence>
<dbReference type="InterPro" id="IPR036615">
    <property type="entry name" value="Mur_ligase_C_dom_sf"/>
</dbReference>
<proteinExistence type="inferred from homology"/>
<comment type="similarity">
    <text evidence="5 23">Belongs to the folylpolyglutamate synthase family.</text>
</comment>
<dbReference type="Gene3D" id="3.90.190.20">
    <property type="entry name" value="Mur ligase, C-terminal domain"/>
    <property type="match status" value="1"/>
</dbReference>
<comment type="cofactor">
    <cofactor evidence="1">
        <name>Mg(2+)</name>
        <dbReference type="ChEBI" id="CHEBI:18420"/>
    </cofactor>
</comment>
<dbReference type="SUPFAM" id="SSF53244">
    <property type="entry name" value="MurD-like peptide ligases, peptide-binding domain"/>
    <property type="match status" value="1"/>
</dbReference>
<evidence type="ECO:0000256" key="2">
    <source>
        <dbReference type="ARBA" id="ARBA00002714"/>
    </source>
</evidence>
<dbReference type="Proteomes" id="UP000182011">
    <property type="component" value="Unassembled WGS sequence"/>
</dbReference>
<dbReference type="GO" id="GO:0005524">
    <property type="term" value="F:ATP binding"/>
    <property type="evidence" value="ECO:0007669"/>
    <property type="project" value="UniProtKB-KW"/>
</dbReference>
<accession>A0A0P1LM39</accession>
<dbReference type="InterPro" id="IPR018109">
    <property type="entry name" value="Folylpolyglutamate_synth_CS"/>
</dbReference>
<feature type="domain" description="Mur ligase central" evidence="25">
    <location>
        <begin position="46"/>
        <end position="264"/>
    </location>
</feature>
<feature type="domain" description="Mur ligase C-terminal" evidence="24">
    <location>
        <begin position="310"/>
        <end position="421"/>
    </location>
</feature>
<name>A0A0P1LM39_9BACT</name>
<accession>A0A0P1P7R2</accession>
<dbReference type="EMBL" id="CZVI01000015">
    <property type="protein sequence ID" value="CUS88423.1"/>
    <property type="molecule type" value="Genomic_DNA"/>
</dbReference>
<evidence type="ECO:0000256" key="19">
    <source>
        <dbReference type="ARBA" id="ARBA00047493"/>
    </source>
</evidence>
<dbReference type="NCBIfam" id="TIGR01499">
    <property type="entry name" value="folC"/>
    <property type="match status" value="1"/>
</dbReference>
<dbReference type="STRING" id="1633631.GCA_001442925_00556"/>
<evidence type="ECO:0000313" key="29">
    <source>
        <dbReference type="Proteomes" id="UP000182200"/>
    </source>
</evidence>
<accession>A0A0P1M1T9</accession>
<gene>
    <name evidence="27" type="ORF">JGI4_00556</name>
    <name evidence="26" type="ORF">JGI8_01205</name>
</gene>
<dbReference type="PANTHER" id="PTHR11136">
    <property type="entry name" value="FOLYLPOLYGLUTAMATE SYNTHASE-RELATED"/>
    <property type="match status" value="1"/>
</dbReference>
<evidence type="ECO:0000256" key="14">
    <source>
        <dbReference type="ARBA" id="ARBA00022842"/>
    </source>
</evidence>
<reference evidence="26 29" key="1">
    <citation type="submission" date="2015-11" db="EMBL/GenBank/DDBJ databases">
        <authorList>
            <person name="Varghese N."/>
        </authorList>
    </citation>
    <scope>NUCLEOTIDE SEQUENCE [LARGE SCALE GENOMIC DNA]</scope>
    <source>
        <strain evidence="26 29">JGI-8</strain>
    </source>
</reference>
<accession>A0A0P1MAU7</accession>
<evidence type="ECO:0000256" key="15">
    <source>
        <dbReference type="ARBA" id="ARBA00022909"/>
    </source>
</evidence>
<keyword evidence="15" id="KW-0289">Folate biosynthesis</keyword>
<comment type="catalytic activity">
    <reaction evidence="22">
        <text>7,8-dihydropteroate + L-glutamate + ATP = 7,8-dihydrofolate + ADP + phosphate + H(+)</text>
        <dbReference type="Rhea" id="RHEA:23584"/>
        <dbReference type="ChEBI" id="CHEBI:15378"/>
        <dbReference type="ChEBI" id="CHEBI:17839"/>
        <dbReference type="ChEBI" id="CHEBI:29985"/>
        <dbReference type="ChEBI" id="CHEBI:30616"/>
        <dbReference type="ChEBI" id="CHEBI:43474"/>
        <dbReference type="ChEBI" id="CHEBI:57451"/>
        <dbReference type="ChEBI" id="CHEBI:456216"/>
        <dbReference type="EC" id="6.3.2.12"/>
    </reaction>
</comment>
<dbReference type="GO" id="GO:0046656">
    <property type="term" value="P:folic acid biosynthetic process"/>
    <property type="evidence" value="ECO:0007669"/>
    <property type="project" value="UniProtKB-KW"/>
</dbReference>
<evidence type="ECO:0000256" key="9">
    <source>
        <dbReference type="ARBA" id="ARBA00019357"/>
    </source>
</evidence>
<accession>A0A0S4MUE2</accession>
<evidence type="ECO:0000256" key="16">
    <source>
        <dbReference type="ARBA" id="ARBA00030048"/>
    </source>
</evidence>
<dbReference type="GO" id="GO:0004326">
    <property type="term" value="F:tetrahydrofolylpolyglutamate synthase activity"/>
    <property type="evidence" value="ECO:0007669"/>
    <property type="project" value="UniProtKB-EC"/>
</dbReference>
<accession>A0A0P1M1U6</accession>
<protein>
    <recommendedName>
        <fullName evidence="9">Dihydrofolate synthase/folylpolyglutamate synthase</fullName>
        <ecNumber evidence="7">6.3.2.12</ecNumber>
        <ecNumber evidence="8">6.3.2.17</ecNumber>
    </recommendedName>
    <alternativeName>
        <fullName evidence="18">Folylpoly-gamma-glutamate synthetase-dihydrofolate synthetase</fullName>
    </alternativeName>
    <alternativeName>
        <fullName evidence="16">Folylpolyglutamate synthetase</fullName>
    </alternativeName>
    <alternativeName>
        <fullName evidence="17">Tetrahydrofolylpolyglutamate synthase</fullName>
    </alternativeName>
</protein>
<accession>A0A0P1P532</accession>
<dbReference type="InterPro" id="IPR001645">
    <property type="entry name" value="Folylpolyglutamate_synth"/>
</dbReference>
<dbReference type="InterPro" id="IPR036565">
    <property type="entry name" value="Mur-like_cat_sf"/>
</dbReference>
<dbReference type="FunFam" id="3.40.1190.10:FF:000004">
    <property type="entry name" value="Dihydrofolate synthase/folylpolyglutamate synthase"/>
    <property type="match status" value="1"/>
</dbReference>
<dbReference type="SUPFAM" id="SSF53623">
    <property type="entry name" value="MurD-like peptide ligases, catalytic domain"/>
    <property type="match status" value="1"/>
</dbReference>
<dbReference type="EC" id="6.3.2.17" evidence="8"/>
<keyword evidence="29" id="KW-1185">Reference proteome</keyword>
<dbReference type="PIRSF" id="PIRSF001563">
    <property type="entry name" value="Folylpolyglu_synth"/>
    <property type="match status" value="1"/>
</dbReference>
<dbReference type="GO" id="GO:0005737">
    <property type="term" value="C:cytoplasm"/>
    <property type="evidence" value="ECO:0007669"/>
    <property type="project" value="TreeGrafter"/>
</dbReference>
<keyword evidence="13 23" id="KW-0067">ATP-binding</keyword>
<comment type="catalytic activity">
    <reaction evidence="21">
        <text>(6R)-5,10-methylenetetrahydrofolyl-(gamma-L-Glu)(n) + L-glutamate + ATP = (6R)-5,10-methylenetetrahydrofolyl-(gamma-L-Glu)(n+1) + ADP + phosphate + H(+)</text>
        <dbReference type="Rhea" id="RHEA:51912"/>
        <dbReference type="Rhea" id="RHEA-COMP:13257"/>
        <dbReference type="Rhea" id="RHEA-COMP:13258"/>
        <dbReference type="ChEBI" id="CHEBI:15378"/>
        <dbReference type="ChEBI" id="CHEBI:29985"/>
        <dbReference type="ChEBI" id="CHEBI:30616"/>
        <dbReference type="ChEBI" id="CHEBI:43474"/>
        <dbReference type="ChEBI" id="CHEBI:136572"/>
        <dbReference type="ChEBI" id="CHEBI:456216"/>
        <dbReference type="EC" id="6.3.2.17"/>
    </reaction>
</comment>
<accession>A0A0P1P2N9</accession>
<accession>A0A0P1LQD4</accession>
<evidence type="ECO:0000259" key="25">
    <source>
        <dbReference type="Pfam" id="PF08245"/>
    </source>
</evidence>
<evidence type="ECO:0000256" key="10">
    <source>
        <dbReference type="ARBA" id="ARBA00022598"/>
    </source>
</evidence>
<comment type="function">
    <text evidence="2">Functions in two distinct reactions of the de novo folate biosynthetic pathway. Catalyzes the addition of a glutamate residue to dihydropteroate (7,8-dihydropteroate or H2Pte) to form dihydrofolate (7,8-dihydrofolate monoglutamate or H2Pte-Glu). Also catalyzes successive additions of L-glutamate to tetrahydrofolate or 10-formyltetrahydrofolate or 5,10-methylenetetrahydrofolate, leading to folylpolyglutamate derivatives.</text>
</comment>
<evidence type="ECO:0000256" key="6">
    <source>
        <dbReference type="ARBA" id="ARBA00011245"/>
    </source>
</evidence>
<evidence type="ECO:0000256" key="7">
    <source>
        <dbReference type="ARBA" id="ARBA00013023"/>
    </source>
</evidence>
<dbReference type="PROSITE" id="PS01011">
    <property type="entry name" value="FOLYLPOLYGLU_SYNT_1"/>
    <property type="match status" value="1"/>
</dbReference>
<organism evidence="27 28">
    <name type="scientific">Candidatus Kryptonium thompsonii</name>
    <dbReference type="NCBI Taxonomy" id="1633631"/>
    <lineage>
        <taxon>Bacteria</taxon>
        <taxon>Pseudomonadati</taxon>
        <taxon>Candidatus Kryptoniota</taxon>
        <taxon>Candidatus Kryptonium</taxon>
    </lineage>
</organism>
<dbReference type="RefSeq" id="WP_047134965.1">
    <property type="nucleotide sequence ID" value="NZ_CZVI01000015.1"/>
</dbReference>
<comment type="pathway">
    <text evidence="4">Cofactor biosynthesis; tetrahydrofolylpolyglutamate biosynthesis.</text>
</comment>